<keyword evidence="8" id="KW-0472">Membrane</keyword>
<dbReference type="RefSeq" id="WP_035012827.1">
    <property type="nucleotide sequence ID" value="NZ_ARZY01000001.1"/>
</dbReference>
<keyword evidence="13" id="KW-1185">Reference proteome</keyword>
<dbReference type="PROSITE" id="PS00211">
    <property type="entry name" value="ABC_TRANSPORTER_1"/>
    <property type="match status" value="1"/>
</dbReference>
<evidence type="ECO:0000259" key="10">
    <source>
        <dbReference type="PROSITE" id="PS50893"/>
    </source>
</evidence>
<evidence type="ECO:0000256" key="6">
    <source>
        <dbReference type="ARBA" id="ARBA00022840"/>
    </source>
</evidence>
<dbReference type="GO" id="GO:0016887">
    <property type="term" value="F:ATP hydrolysis activity"/>
    <property type="evidence" value="ECO:0007669"/>
    <property type="project" value="InterPro"/>
</dbReference>
<dbReference type="NCBIfam" id="TIGR02142">
    <property type="entry name" value="modC_ABC"/>
    <property type="match status" value="1"/>
</dbReference>
<feature type="domain" description="Mop" evidence="11">
    <location>
        <begin position="300"/>
        <end position="369"/>
    </location>
</feature>
<dbReference type="Proteomes" id="UP000019276">
    <property type="component" value="Unassembled WGS sequence"/>
</dbReference>
<sequence>MAEFNDSYFSFSGRLNQFEFSMSASLPRQGLTAIWGPSGCGKSTLLRCIAGLQPQVTGRLTIMGRNFQTQNSFIPVHKRDIGYVFQNGALFEHLNVHENLLFGLRKKNNRAGNQAVKFHYDELVELMGLAPLVNRRTNKLSGGERQRVAIARALLSQPHLLLMDEPLAALDQHNKNNLLNLIEKIKETLSIPIIYVSHDIAEICRLADHILVIDQGQVIDQGTINQVFAKSSKLPWLQEQIGVVLDGVITTELPEENLVKINVAANAFLLPATNLSKNQKNVRLRILAKDVSLSLSADNQSSIVNRMPMQISDIEQSAGESIVHVHLVSTAQGAEFKLVASVTRYSWNRLALAIGCKVFAQVKAVSIIS</sequence>
<dbReference type="AlphaFoldDB" id="W7QXB8"/>
<dbReference type="SMART" id="SM00382">
    <property type="entry name" value="AAA"/>
    <property type="match status" value="1"/>
</dbReference>
<dbReference type="Pfam" id="PF00005">
    <property type="entry name" value="ABC_tran"/>
    <property type="match status" value="1"/>
</dbReference>
<dbReference type="PROSITE" id="PS51866">
    <property type="entry name" value="MOP"/>
    <property type="match status" value="1"/>
</dbReference>
<evidence type="ECO:0000256" key="8">
    <source>
        <dbReference type="ARBA" id="ARBA00023136"/>
    </source>
</evidence>
<dbReference type="OrthoDB" id="9802264at2"/>
<dbReference type="GO" id="GO:0015098">
    <property type="term" value="F:molybdate ion transmembrane transporter activity"/>
    <property type="evidence" value="ECO:0007669"/>
    <property type="project" value="InterPro"/>
</dbReference>
<dbReference type="InterPro" id="IPR008995">
    <property type="entry name" value="Mo/tungstate-bd_C_term_dom"/>
</dbReference>
<dbReference type="InterPro" id="IPR003439">
    <property type="entry name" value="ABC_transporter-like_ATP-bd"/>
</dbReference>
<dbReference type="SUPFAM" id="SSF50331">
    <property type="entry name" value="MOP-like"/>
    <property type="match status" value="1"/>
</dbReference>
<dbReference type="InterPro" id="IPR050334">
    <property type="entry name" value="Molybdenum_import_ModC"/>
</dbReference>
<evidence type="ECO:0000256" key="5">
    <source>
        <dbReference type="ARBA" id="ARBA00022741"/>
    </source>
</evidence>
<dbReference type="EMBL" id="ARZY01000001">
    <property type="protein sequence ID" value="EWH12368.1"/>
    <property type="molecule type" value="Genomic_DNA"/>
</dbReference>
<feature type="domain" description="ABC transporter" evidence="10">
    <location>
        <begin position="2"/>
        <end position="240"/>
    </location>
</feature>
<dbReference type="GO" id="GO:0140359">
    <property type="term" value="F:ABC-type transporter activity"/>
    <property type="evidence" value="ECO:0007669"/>
    <property type="project" value="InterPro"/>
</dbReference>
<dbReference type="SUPFAM" id="SSF52540">
    <property type="entry name" value="P-loop containing nucleoside triphosphate hydrolases"/>
    <property type="match status" value="1"/>
</dbReference>
<keyword evidence="5" id="KW-0547">Nucleotide-binding</keyword>
<gene>
    <name evidence="12" type="ORF">DS2_01565</name>
</gene>
<evidence type="ECO:0000313" key="13">
    <source>
        <dbReference type="Proteomes" id="UP000019276"/>
    </source>
</evidence>
<keyword evidence="3 9" id="KW-0500">Molybdenum</keyword>
<dbReference type="Pfam" id="PF03459">
    <property type="entry name" value="TOBE"/>
    <property type="match status" value="1"/>
</dbReference>
<keyword evidence="7" id="KW-1278">Translocase</keyword>
<dbReference type="InterPro" id="IPR005116">
    <property type="entry name" value="Transp-assoc_OB_typ1"/>
</dbReference>
<reference evidence="12 13" key="1">
    <citation type="journal article" date="2014" name="Genome Announc.">
        <title>Draft Genome Sequence of the Agar-Degrading Bacterium Catenovulum sp. Strain DS-2, Isolated from Intestines of Haliotis diversicolor.</title>
        <authorList>
            <person name="Shan D."/>
            <person name="Li X."/>
            <person name="Gu Z."/>
            <person name="Wei G."/>
            <person name="Gao Z."/>
            <person name="Shao Z."/>
        </authorList>
    </citation>
    <scope>NUCLEOTIDE SEQUENCE [LARGE SCALE GENOMIC DNA]</scope>
    <source>
        <strain evidence="12 13">DS-2</strain>
    </source>
</reference>
<keyword evidence="2" id="KW-1003">Cell membrane</keyword>
<dbReference type="Gene3D" id="3.40.50.300">
    <property type="entry name" value="P-loop containing nucleotide triphosphate hydrolases"/>
    <property type="match status" value="1"/>
</dbReference>
<keyword evidence="4" id="KW-0997">Cell inner membrane</keyword>
<dbReference type="InterPro" id="IPR011868">
    <property type="entry name" value="ModC_ABC_ATP-bd"/>
</dbReference>
<dbReference type="InterPro" id="IPR017871">
    <property type="entry name" value="ABC_transporter-like_CS"/>
</dbReference>
<dbReference type="GO" id="GO:0005524">
    <property type="term" value="F:ATP binding"/>
    <property type="evidence" value="ECO:0007669"/>
    <property type="project" value="UniProtKB-KW"/>
</dbReference>
<dbReference type="InterPro" id="IPR004606">
    <property type="entry name" value="Mop_domain"/>
</dbReference>
<dbReference type="PROSITE" id="PS50893">
    <property type="entry name" value="ABC_TRANSPORTER_2"/>
    <property type="match status" value="1"/>
</dbReference>
<evidence type="ECO:0000256" key="7">
    <source>
        <dbReference type="ARBA" id="ARBA00022967"/>
    </source>
</evidence>
<dbReference type="PANTHER" id="PTHR43514:SF10">
    <property type="entry name" value="MOLYBDENUM IMPORT ATP-BINDING PROTEIN MODC 2"/>
    <property type="match status" value="1"/>
</dbReference>
<dbReference type="Gene3D" id="2.40.50.100">
    <property type="match status" value="1"/>
</dbReference>
<evidence type="ECO:0000256" key="4">
    <source>
        <dbReference type="ARBA" id="ARBA00022519"/>
    </source>
</evidence>
<dbReference type="PANTHER" id="PTHR43514">
    <property type="entry name" value="ABC TRANSPORTER I FAMILY MEMBER 10"/>
    <property type="match status" value="1"/>
</dbReference>
<dbReference type="InterPro" id="IPR027417">
    <property type="entry name" value="P-loop_NTPase"/>
</dbReference>
<proteinExistence type="predicted"/>
<evidence type="ECO:0000313" key="12">
    <source>
        <dbReference type="EMBL" id="EWH12368.1"/>
    </source>
</evidence>
<evidence type="ECO:0000256" key="2">
    <source>
        <dbReference type="ARBA" id="ARBA00022475"/>
    </source>
</evidence>
<name>W7QXB8_9ALTE</name>
<evidence type="ECO:0000256" key="9">
    <source>
        <dbReference type="PROSITE-ProRule" id="PRU01213"/>
    </source>
</evidence>
<accession>W7QXB8</accession>
<keyword evidence="6 12" id="KW-0067">ATP-binding</keyword>
<dbReference type="GO" id="GO:0016020">
    <property type="term" value="C:membrane"/>
    <property type="evidence" value="ECO:0007669"/>
    <property type="project" value="InterPro"/>
</dbReference>
<keyword evidence="1" id="KW-0813">Transport</keyword>
<evidence type="ECO:0000256" key="3">
    <source>
        <dbReference type="ARBA" id="ARBA00022505"/>
    </source>
</evidence>
<dbReference type="STRING" id="1328313.DS2_01565"/>
<evidence type="ECO:0000256" key="1">
    <source>
        <dbReference type="ARBA" id="ARBA00022448"/>
    </source>
</evidence>
<dbReference type="InterPro" id="IPR003593">
    <property type="entry name" value="AAA+_ATPase"/>
</dbReference>
<evidence type="ECO:0000259" key="11">
    <source>
        <dbReference type="PROSITE" id="PS51866"/>
    </source>
</evidence>
<dbReference type="eggNOG" id="COG4148">
    <property type="taxonomic scope" value="Bacteria"/>
</dbReference>
<organism evidence="12 13">
    <name type="scientific">Catenovulum agarivorans DS-2</name>
    <dbReference type="NCBI Taxonomy" id="1328313"/>
    <lineage>
        <taxon>Bacteria</taxon>
        <taxon>Pseudomonadati</taxon>
        <taxon>Pseudomonadota</taxon>
        <taxon>Gammaproteobacteria</taxon>
        <taxon>Alteromonadales</taxon>
        <taxon>Alteromonadaceae</taxon>
        <taxon>Catenovulum</taxon>
    </lineage>
</organism>
<dbReference type="PATRIC" id="fig|1328313.3.peg.325"/>
<protein>
    <submittedName>
        <fullName evidence="12">Molybdate ABC transporter ATP-binding protein</fullName>
    </submittedName>
</protein>
<comment type="caution">
    <text evidence="12">The sequence shown here is derived from an EMBL/GenBank/DDBJ whole genome shotgun (WGS) entry which is preliminary data.</text>
</comment>